<dbReference type="InterPro" id="IPR040833">
    <property type="entry name" value="DUF5631"/>
</dbReference>
<evidence type="ECO:0000313" key="5">
    <source>
        <dbReference type="Proteomes" id="UP001055337"/>
    </source>
</evidence>
<name>A0ABY3TKT5_9MYCO</name>
<sequence length="441" mass="44976">MGTQMPAAGAATPPKLASPSAPSLSSTSAPTNALSPEGFAQNFNNGAQAGNPVSAGTEALSNTASHAMQPQTPMHPESMAAPPMAPTAPTAGAPLFETAHAAPTYDAPQAPAAPPPDTTQAYVAAPAAQAPVMPSTAAPAAPQGPLPAYGADLRPPAATAPASPPAMPTAAAPGSAPVHPSAGTQLNQPAVVRQAPTAAGTAAPAPAGLTENAVAATTTGALAGASAAQTQAQQRLSRLLDAVARQEPKLRWAIGDREDGNTVLATDLASGWIPPHVEIPTGIKLLKPRSRNRTLDALLGETTLTAAYAPGQYLPPAEDAQPTPMSIRARDTDDVEDLGCELSQATKWRDGLPRLAHTLAKAASTGTGYLDSEVELLREHLATVEGKVLGDYPDHVDTANVGNWQLLATIDALIKGEKTAANYHFAWFQALNLAMKGEVHR</sequence>
<feature type="region of interest" description="Disordered" evidence="1">
    <location>
        <begin position="134"/>
        <end position="184"/>
    </location>
</feature>
<proteinExistence type="predicted"/>
<feature type="compositionally biased region" description="Low complexity" evidence="1">
    <location>
        <begin position="79"/>
        <end position="92"/>
    </location>
</feature>
<dbReference type="EMBL" id="CP092362">
    <property type="protein sequence ID" value="ULN42056.1"/>
    <property type="molecule type" value="Genomic_DNA"/>
</dbReference>
<evidence type="ECO:0000256" key="1">
    <source>
        <dbReference type="SAM" id="MobiDB-lite"/>
    </source>
</evidence>
<evidence type="ECO:0000259" key="2">
    <source>
        <dbReference type="Pfam" id="PF18645"/>
    </source>
</evidence>
<dbReference type="Pfam" id="PF18646">
    <property type="entry name" value="DUF5632"/>
    <property type="match status" value="1"/>
</dbReference>
<dbReference type="RefSeq" id="WP_240178532.1">
    <property type="nucleotide sequence ID" value="NZ_CP092362.2"/>
</dbReference>
<evidence type="ECO:0000313" key="4">
    <source>
        <dbReference type="EMBL" id="ULN42056.1"/>
    </source>
</evidence>
<feature type="region of interest" description="Disordered" evidence="1">
    <location>
        <begin position="1"/>
        <end position="92"/>
    </location>
</feature>
<dbReference type="Proteomes" id="UP001055337">
    <property type="component" value="Chromosome"/>
</dbReference>
<feature type="compositionally biased region" description="Low complexity" evidence="1">
    <location>
        <begin position="168"/>
        <end position="177"/>
    </location>
</feature>
<feature type="compositionally biased region" description="Polar residues" evidence="1">
    <location>
        <begin position="59"/>
        <end position="72"/>
    </location>
</feature>
<gene>
    <name evidence="4" type="ORF">MI149_02690</name>
</gene>
<protein>
    <submittedName>
        <fullName evidence="4">DUF5631 domain-containing protein</fullName>
    </submittedName>
</protein>
<feature type="compositionally biased region" description="Low complexity" evidence="1">
    <location>
        <begin position="10"/>
        <end position="51"/>
    </location>
</feature>
<feature type="compositionally biased region" description="Low complexity" evidence="1">
    <location>
        <begin position="134"/>
        <end position="161"/>
    </location>
</feature>
<feature type="domain" description="DUF5631" evidence="2">
    <location>
        <begin position="335"/>
        <end position="431"/>
    </location>
</feature>
<accession>A0ABY3TKT5</accession>
<organism evidence="4 5">
    <name type="scientific">Mycolicibacterium crocinum</name>
    <dbReference type="NCBI Taxonomy" id="388459"/>
    <lineage>
        <taxon>Bacteria</taxon>
        <taxon>Bacillati</taxon>
        <taxon>Actinomycetota</taxon>
        <taxon>Actinomycetes</taxon>
        <taxon>Mycobacteriales</taxon>
        <taxon>Mycobacteriaceae</taxon>
        <taxon>Mycolicibacterium</taxon>
    </lineage>
</organism>
<dbReference type="Pfam" id="PF18645">
    <property type="entry name" value="DUF5631"/>
    <property type="match status" value="1"/>
</dbReference>
<reference evidence="4" key="1">
    <citation type="submission" date="2022-08" db="EMBL/GenBank/DDBJ databases">
        <title>Whole genome sequencing of non-tuberculosis mycobacteria type-strains.</title>
        <authorList>
            <person name="Igarashi Y."/>
            <person name="Osugi A."/>
            <person name="Mitarai S."/>
        </authorList>
    </citation>
    <scope>NUCLEOTIDE SEQUENCE</scope>
    <source>
        <strain evidence="4">JCM 16369</strain>
    </source>
</reference>
<dbReference type="InterPro" id="IPR040604">
    <property type="entry name" value="DUF5632"/>
</dbReference>
<evidence type="ECO:0000259" key="3">
    <source>
        <dbReference type="Pfam" id="PF18646"/>
    </source>
</evidence>
<keyword evidence="5" id="KW-1185">Reference proteome</keyword>
<feature type="domain" description="DUF5632" evidence="3">
    <location>
        <begin position="232"/>
        <end position="310"/>
    </location>
</feature>